<keyword evidence="8 18" id="KW-0274">FAD</keyword>
<comment type="similarity">
    <text evidence="3">Belongs to the ETF-QO/FixC family.</text>
</comment>
<dbReference type="GO" id="GO:0004174">
    <property type="term" value="F:electron-transferring-flavoprotein dehydrogenase activity"/>
    <property type="evidence" value="ECO:0007669"/>
    <property type="project" value="UniProtKB-UniRule"/>
</dbReference>
<keyword evidence="6 18" id="KW-0479">Metal-binding</keyword>
<gene>
    <name evidence="21" type="ORF">Fot_30902</name>
</gene>
<dbReference type="Gene3D" id="3.30.70.20">
    <property type="match status" value="1"/>
</dbReference>
<dbReference type="GO" id="GO:0005743">
    <property type="term" value="C:mitochondrial inner membrane"/>
    <property type="evidence" value="ECO:0007669"/>
    <property type="project" value="UniProtKB-SubCell"/>
</dbReference>
<keyword evidence="10 18" id="KW-0249">Electron transport</keyword>
<proteinExistence type="inferred from homology"/>
<evidence type="ECO:0000259" key="20">
    <source>
        <dbReference type="Pfam" id="PF21162"/>
    </source>
</evidence>
<dbReference type="EMBL" id="JBFOLJ010000009">
    <property type="protein sequence ID" value="KAL2507255.1"/>
    <property type="molecule type" value="Genomic_DNA"/>
</dbReference>
<keyword evidence="12 18" id="KW-0408">Iron</keyword>
<dbReference type="GO" id="GO:0051539">
    <property type="term" value="F:4 iron, 4 sulfur cluster binding"/>
    <property type="evidence" value="ECO:0007669"/>
    <property type="project" value="UniProtKB-UniRule"/>
</dbReference>
<keyword evidence="16" id="KW-0472">Membrane</keyword>
<evidence type="ECO:0000256" key="17">
    <source>
        <dbReference type="ARBA" id="ARBA00052682"/>
    </source>
</evidence>
<keyword evidence="5 18" id="KW-0285">Flavoprotein</keyword>
<keyword evidence="13 18" id="KW-0411">Iron-sulfur</keyword>
<evidence type="ECO:0000259" key="19">
    <source>
        <dbReference type="Pfam" id="PF05187"/>
    </source>
</evidence>
<dbReference type="InterPro" id="IPR049398">
    <property type="entry name" value="ETF-QO/FixC_UQ-bd"/>
</dbReference>
<dbReference type="Proteomes" id="UP001604277">
    <property type="component" value="Unassembled WGS sequence"/>
</dbReference>
<keyword evidence="14 18" id="KW-0830">Ubiquinone</keyword>
<dbReference type="SUPFAM" id="SSF54373">
    <property type="entry name" value="FAD-linked reductases, C-terminal domain"/>
    <property type="match status" value="1"/>
</dbReference>
<feature type="domain" description="ETF-QO/FixX C-terminal" evidence="19">
    <location>
        <begin position="189"/>
        <end position="291"/>
    </location>
</feature>
<keyword evidence="9" id="KW-0809">Transit peptide</keyword>
<dbReference type="Pfam" id="PF05187">
    <property type="entry name" value="Fer4_ETF_QO"/>
    <property type="match status" value="1"/>
</dbReference>
<organism evidence="21 22">
    <name type="scientific">Forsythia ovata</name>
    <dbReference type="NCBI Taxonomy" id="205694"/>
    <lineage>
        <taxon>Eukaryota</taxon>
        <taxon>Viridiplantae</taxon>
        <taxon>Streptophyta</taxon>
        <taxon>Embryophyta</taxon>
        <taxon>Tracheophyta</taxon>
        <taxon>Spermatophyta</taxon>
        <taxon>Magnoliopsida</taxon>
        <taxon>eudicotyledons</taxon>
        <taxon>Gunneridae</taxon>
        <taxon>Pentapetalae</taxon>
        <taxon>asterids</taxon>
        <taxon>lamiids</taxon>
        <taxon>Lamiales</taxon>
        <taxon>Oleaceae</taxon>
        <taxon>Forsythieae</taxon>
        <taxon>Forsythia</taxon>
    </lineage>
</organism>
<evidence type="ECO:0000256" key="13">
    <source>
        <dbReference type="ARBA" id="ARBA00023014"/>
    </source>
</evidence>
<dbReference type="PANTHER" id="PTHR10617:SF107">
    <property type="entry name" value="ELECTRON TRANSFER FLAVOPROTEIN-UBIQUINONE OXIDOREDUCTASE, MITOCHONDRIAL"/>
    <property type="match status" value="1"/>
</dbReference>
<feature type="domain" description="ETF-QO/FixC ubiquinone-binding" evidence="20">
    <location>
        <begin position="3"/>
        <end position="53"/>
    </location>
</feature>
<comment type="subcellular location">
    <subcellularLocation>
        <location evidence="2">Mitochondrion inner membrane</location>
    </subcellularLocation>
</comment>
<keyword evidence="4 18" id="KW-0813">Transport</keyword>
<keyword evidence="11 18" id="KW-0560">Oxidoreductase</keyword>
<evidence type="ECO:0000256" key="12">
    <source>
        <dbReference type="ARBA" id="ARBA00023004"/>
    </source>
</evidence>
<dbReference type="InterPro" id="IPR040156">
    <property type="entry name" value="ETF-QO"/>
</dbReference>
<dbReference type="GO" id="GO:0046872">
    <property type="term" value="F:metal ion binding"/>
    <property type="evidence" value="ECO:0007669"/>
    <property type="project" value="UniProtKB-KW"/>
</dbReference>
<keyword evidence="22" id="KW-1185">Reference proteome</keyword>
<reference evidence="22" key="1">
    <citation type="submission" date="2024-07" db="EMBL/GenBank/DDBJ databases">
        <title>Two chromosome-level genome assemblies of Korean endemic species Abeliophyllum distichum and Forsythia ovata (Oleaceae).</title>
        <authorList>
            <person name="Jang H."/>
        </authorList>
    </citation>
    <scope>NUCLEOTIDE SEQUENCE [LARGE SCALE GENOMIC DNA]</scope>
</reference>
<evidence type="ECO:0000256" key="8">
    <source>
        <dbReference type="ARBA" id="ARBA00022827"/>
    </source>
</evidence>
<evidence type="ECO:0000256" key="5">
    <source>
        <dbReference type="ARBA" id="ARBA00022630"/>
    </source>
</evidence>
<evidence type="ECO:0000256" key="16">
    <source>
        <dbReference type="ARBA" id="ARBA00023136"/>
    </source>
</evidence>
<evidence type="ECO:0000256" key="1">
    <source>
        <dbReference type="ARBA" id="ARBA00001974"/>
    </source>
</evidence>
<dbReference type="SUPFAM" id="SSF51905">
    <property type="entry name" value="FAD/NAD(P)-binding domain"/>
    <property type="match status" value="1"/>
</dbReference>
<evidence type="ECO:0000256" key="10">
    <source>
        <dbReference type="ARBA" id="ARBA00022982"/>
    </source>
</evidence>
<name>A0ABD1T3G0_9LAMI</name>
<evidence type="ECO:0000313" key="22">
    <source>
        <dbReference type="Proteomes" id="UP001604277"/>
    </source>
</evidence>
<evidence type="ECO:0000256" key="14">
    <source>
        <dbReference type="ARBA" id="ARBA00023075"/>
    </source>
</evidence>
<evidence type="ECO:0000256" key="3">
    <source>
        <dbReference type="ARBA" id="ARBA00006796"/>
    </source>
</evidence>
<comment type="cofactor">
    <cofactor evidence="18">
        <name>[4Fe-4S] cluster</name>
        <dbReference type="ChEBI" id="CHEBI:49883"/>
    </cofactor>
    <text evidence="18">Binds 1 [4Fe-4S] cluster.</text>
</comment>
<dbReference type="FunFam" id="3.30.70.20:FF:000015">
    <property type="entry name" value="Electron transfer flavoprotein-ubiquinone oxidoreductase"/>
    <property type="match status" value="1"/>
</dbReference>
<comment type="caution">
    <text evidence="21">The sequence shown here is derived from an EMBL/GenBank/DDBJ whole genome shotgun (WGS) entry which is preliminary data.</text>
</comment>
<dbReference type="Pfam" id="PF21162">
    <property type="entry name" value="ETFQO_UQ-bd"/>
    <property type="match status" value="1"/>
</dbReference>
<dbReference type="AlphaFoldDB" id="A0ABD1T3G0"/>
<comment type="cofactor">
    <cofactor evidence="1 18">
        <name>FAD</name>
        <dbReference type="ChEBI" id="CHEBI:57692"/>
    </cofactor>
</comment>
<sequence>MKDRQVAVGFVVALNYHNPFLNPYEEYQKFKHHPAIRPLLEGGTVLQYGARTLNEGGYQSIPYPVFPGGAIIGCSAGFLNVPKIKGSHTAMKSGMLAAESAFSTLHEGSPLEFFWDNLRSSWIWKELHGARNYRPAFEYGLFPGLTLSALEHYITKGRSPWTLKHGKPDHESIEEAPRCSPINYPKPDGVVSFDIPTSLYRSNTNHDHDQPAHLHLKDPKIPELVNLPVYAGPESRYCPARVYEYVPDESGQLKLQINAQNCLHCKACDIKDPKQNIEWTVPEGGGGPGYTIM</sequence>
<keyword evidence="7" id="KW-0999">Mitochondrion inner membrane</keyword>
<dbReference type="Gene3D" id="3.30.9.90">
    <property type="match status" value="1"/>
</dbReference>
<evidence type="ECO:0000313" key="21">
    <source>
        <dbReference type="EMBL" id="KAL2507255.1"/>
    </source>
</evidence>
<evidence type="ECO:0000256" key="7">
    <source>
        <dbReference type="ARBA" id="ARBA00022792"/>
    </source>
</evidence>
<dbReference type="InterPro" id="IPR036188">
    <property type="entry name" value="FAD/NAD-bd_sf"/>
</dbReference>
<protein>
    <recommendedName>
        <fullName evidence="18">Electron transfer flavoprotein-ubiquinone oxidoreductase</fullName>
        <shortName evidence="18">ETF-QO</shortName>
        <ecNumber evidence="18">1.5.5.1</ecNumber>
    </recommendedName>
</protein>
<evidence type="ECO:0000256" key="18">
    <source>
        <dbReference type="RuleBase" id="RU366068"/>
    </source>
</evidence>
<evidence type="ECO:0000256" key="2">
    <source>
        <dbReference type="ARBA" id="ARBA00004273"/>
    </source>
</evidence>
<accession>A0ABD1T3G0</accession>
<evidence type="ECO:0000256" key="4">
    <source>
        <dbReference type="ARBA" id="ARBA00022448"/>
    </source>
</evidence>
<dbReference type="EC" id="1.5.5.1" evidence="18"/>
<comment type="catalytic activity">
    <reaction evidence="17 18">
        <text>a ubiquinone + reduced [electron-transfer flavoprotein] = a ubiquinol + oxidized [electron-transfer flavoprotein] + H(+)</text>
        <dbReference type="Rhea" id="RHEA:24052"/>
        <dbReference type="Rhea" id="RHEA-COMP:9565"/>
        <dbReference type="Rhea" id="RHEA-COMP:9566"/>
        <dbReference type="Rhea" id="RHEA-COMP:10685"/>
        <dbReference type="Rhea" id="RHEA-COMP:10686"/>
        <dbReference type="ChEBI" id="CHEBI:15378"/>
        <dbReference type="ChEBI" id="CHEBI:16389"/>
        <dbReference type="ChEBI" id="CHEBI:17976"/>
        <dbReference type="ChEBI" id="CHEBI:57692"/>
        <dbReference type="ChEBI" id="CHEBI:58307"/>
        <dbReference type="EC" id="1.5.5.1"/>
    </reaction>
</comment>
<comment type="function">
    <text evidence="18">Accepts electrons from ETF and reduces ubiquinone.</text>
</comment>
<dbReference type="InterPro" id="IPR007859">
    <property type="entry name" value="ETF-QO/FixX_C"/>
</dbReference>
<evidence type="ECO:0000256" key="11">
    <source>
        <dbReference type="ARBA" id="ARBA00023002"/>
    </source>
</evidence>
<dbReference type="PANTHER" id="PTHR10617">
    <property type="entry name" value="ELECTRON TRANSFER FLAVOPROTEIN-UBIQUINONE OXIDOREDUCTASE"/>
    <property type="match status" value="1"/>
</dbReference>
<evidence type="ECO:0000256" key="15">
    <source>
        <dbReference type="ARBA" id="ARBA00023128"/>
    </source>
</evidence>
<keyword evidence="15" id="KW-0496">Mitochondrion</keyword>
<evidence type="ECO:0000256" key="9">
    <source>
        <dbReference type="ARBA" id="ARBA00022946"/>
    </source>
</evidence>
<evidence type="ECO:0000256" key="6">
    <source>
        <dbReference type="ARBA" id="ARBA00022723"/>
    </source>
</evidence>
<dbReference type="Gene3D" id="3.50.50.60">
    <property type="entry name" value="FAD/NAD(P)-binding domain"/>
    <property type="match status" value="1"/>
</dbReference>
<dbReference type="SUPFAM" id="SSF54862">
    <property type="entry name" value="4Fe-4S ferredoxins"/>
    <property type="match status" value="1"/>
</dbReference>